<reference evidence="1" key="1">
    <citation type="journal article" date="2018" name="DNA Res.">
        <title>Multiple hybrid de novo genome assembly of finger millet, an orphan allotetraploid crop.</title>
        <authorList>
            <person name="Hatakeyama M."/>
            <person name="Aluri S."/>
            <person name="Balachadran M.T."/>
            <person name="Sivarajan S.R."/>
            <person name="Patrignani A."/>
            <person name="Gruter S."/>
            <person name="Poveda L."/>
            <person name="Shimizu-Inatsugi R."/>
            <person name="Baeten J."/>
            <person name="Francoijs K.J."/>
            <person name="Nataraja K.N."/>
            <person name="Reddy Y.A.N."/>
            <person name="Phadnis S."/>
            <person name="Ravikumar R.L."/>
            <person name="Schlapbach R."/>
            <person name="Sreeman S.M."/>
            <person name="Shimizu K.K."/>
        </authorList>
    </citation>
    <scope>NUCLEOTIDE SEQUENCE</scope>
</reference>
<protein>
    <submittedName>
        <fullName evidence="1">Uncharacterized protein</fullName>
    </submittedName>
</protein>
<dbReference type="AlphaFoldDB" id="A0AAV5ECW1"/>
<evidence type="ECO:0000313" key="1">
    <source>
        <dbReference type="EMBL" id="GJN20325.1"/>
    </source>
</evidence>
<dbReference type="Proteomes" id="UP001054889">
    <property type="component" value="Unassembled WGS sequence"/>
</dbReference>
<gene>
    <name evidence="1" type="primary">gb07690</name>
    <name evidence="1" type="ORF">PR202_gb07690</name>
</gene>
<dbReference type="EMBL" id="BQKI01000074">
    <property type="protein sequence ID" value="GJN20325.1"/>
    <property type="molecule type" value="Genomic_DNA"/>
</dbReference>
<evidence type="ECO:0000313" key="2">
    <source>
        <dbReference type="Proteomes" id="UP001054889"/>
    </source>
</evidence>
<proteinExistence type="predicted"/>
<sequence>MPSSSVRTLPPPLPASTRRLCPHPPHVRLCRNARTADASVLIHVLRLVLEQGSTVNGDFSFVLFYFSVIINGIQENGSLVL</sequence>
<name>A0AAV5ECW1_ELECO</name>
<reference evidence="1" key="2">
    <citation type="submission" date="2021-12" db="EMBL/GenBank/DDBJ databases">
        <title>Resequencing data analysis of finger millet.</title>
        <authorList>
            <person name="Hatakeyama M."/>
            <person name="Aluri S."/>
            <person name="Balachadran M.T."/>
            <person name="Sivarajan S.R."/>
            <person name="Poveda L."/>
            <person name="Shimizu-Inatsugi R."/>
            <person name="Schlapbach R."/>
            <person name="Sreeman S.M."/>
            <person name="Shimizu K.K."/>
        </authorList>
    </citation>
    <scope>NUCLEOTIDE SEQUENCE</scope>
</reference>
<accession>A0AAV5ECW1</accession>
<comment type="caution">
    <text evidence="1">The sequence shown here is derived from an EMBL/GenBank/DDBJ whole genome shotgun (WGS) entry which is preliminary data.</text>
</comment>
<organism evidence="1 2">
    <name type="scientific">Eleusine coracana subsp. coracana</name>
    <dbReference type="NCBI Taxonomy" id="191504"/>
    <lineage>
        <taxon>Eukaryota</taxon>
        <taxon>Viridiplantae</taxon>
        <taxon>Streptophyta</taxon>
        <taxon>Embryophyta</taxon>
        <taxon>Tracheophyta</taxon>
        <taxon>Spermatophyta</taxon>
        <taxon>Magnoliopsida</taxon>
        <taxon>Liliopsida</taxon>
        <taxon>Poales</taxon>
        <taxon>Poaceae</taxon>
        <taxon>PACMAD clade</taxon>
        <taxon>Chloridoideae</taxon>
        <taxon>Cynodonteae</taxon>
        <taxon>Eleusininae</taxon>
        <taxon>Eleusine</taxon>
    </lineage>
</organism>
<keyword evidence="2" id="KW-1185">Reference proteome</keyword>